<proteinExistence type="predicted"/>
<keyword evidence="1" id="KW-0433">Leucine-rich repeat</keyword>
<comment type="caution">
    <text evidence="4">The sequence shown here is derived from an EMBL/GenBank/DDBJ whole genome shotgun (WGS) entry which is preliminary data.</text>
</comment>
<protein>
    <submittedName>
        <fullName evidence="4">Uncharacterized protein</fullName>
    </submittedName>
</protein>
<reference evidence="4" key="1">
    <citation type="submission" date="2021-02" db="EMBL/GenBank/DDBJ databases">
        <authorList>
            <person name="Nowell W R."/>
        </authorList>
    </citation>
    <scope>NUCLEOTIDE SEQUENCE</scope>
    <source>
        <strain evidence="4">Ploen Becks lab</strain>
    </source>
</reference>
<feature type="non-terminal residue" evidence="4">
    <location>
        <position position="321"/>
    </location>
</feature>
<dbReference type="PANTHER" id="PTHR24373:SF275">
    <property type="entry name" value="TIR DOMAIN-CONTAINING PROTEIN"/>
    <property type="match status" value="1"/>
</dbReference>
<dbReference type="InterPro" id="IPR050328">
    <property type="entry name" value="Dev_Immune_Receptor"/>
</dbReference>
<evidence type="ECO:0000313" key="4">
    <source>
        <dbReference type="EMBL" id="CAF0984265.1"/>
    </source>
</evidence>
<keyword evidence="3" id="KW-0677">Repeat</keyword>
<dbReference type="Pfam" id="PF13855">
    <property type="entry name" value="LRR_8"/>
    <property type="match status" value="1"/>
</dbReference>
<dbReference type="SMART" id="SM00369">
    <property type="entry name" value="LRR_TYP"/>
    <property type="match status" value="3"/>
</dbReference>
<dbReference type="Gene3D" id="3.80.10.10">
    <property type="entry name" value="Ribonuclease Inhibitor"/>
    <property type="match status" value="1"/>
</dbReference>
<accession>A0A814FDC2</accession>
<evidence type="ECO:0000256" key="1">
    <source>
        <dbReference type="ARBA" id="ARBA00022614"/>
    </source>
</evidence>
<name>A0A814FDC2_9BILA</name>
<dbReference type="OrthoDB" id="676979at2759"/>
<dbReference type="SUPFAM" id="SSF52058">
    <property type="entry name" value="L domain-like"/>
    <property type="match status" value="1"/>
</dbReference>
<dbReference type="InterPro" id="IPR001611">
    <property type="entry name" value="Leu-rich_rpt"/>
</dbReference>
<evidence type="ECO:0000256" key="3">
    <source>
        <dbReference type="ARBA" id="ARBA00022737"/>
    </source>
</evidence>
<evidence type="ECO:0000256" key="2">
    <source>
        <dbReference type="ARBA" id="ARBA00022729"/>
    </source>
</evidence>
<keyword evidence="5" id="KW-1185">Reference proteome</keyword>
<organism evidence="4 5">
    <name type="scientific">Brachionus calyciflorus</name>
    <dbReference type="NCBI Taxonomy" id="104777"/>
    <lineage>
        <taxon>Eukaryota</taxon>
        <taxon>Metazoa</taxon>
        <taxon>Spiralia</taxon>
        <taxon>Gnathifera</taxon>
        <taxon>Rotifera</taxon>
        <taxon>Eurotatoria</taxon>
        <taxon>Monogononta</taxon>
        <taxon>Pseudotrocha</taxon>
        <taxon>Ploima</taxon>
        <taxon>Brachionidae</taxon>
        <taxon>Brachionus</taxon>
    </lineage>
</organism>
<gene>
    <name evidence="4" type="ORF">OXX778_LOCUS15583</name>
</gene>
<dbReference type="EMBL" id="CAJNOC010003475">
    <property type="protein sequence ID" value="CAF0984265.1"/>
    <property type="molecule type" value="Genomic_DNA"/>
</dbReference>
<dbReference type="InterPro" id="IPR003591">
    <property type="entry name" value="Leu-rich_rpt_typical-subtyp"/>
</dbReference>
<keyword evidence="2" id="KW-0732">Signal</keyword>
<dbReference type="Proteomes" id="UP000663879">
    <property type="component" value="Unassembled WGS sequence"/>
</dbReference>
<sequence length="321" mass="37412">MLYFLKDLIFPFLHQKDLIILCVVDGLIRTNLLSKNEIIDISCKETNRIEELSLSVEKAKRFARDDFDCISHIMHKENIEKCTLSFDSLKFINKKIINIFKFVNDLRIEFSHFSKYDKELFSDFAYLEKLVVKFTNSYDDSNLNFPNNLLNGLYNLKELVLKENSIRSFESNCFSNLSSLEILDLENNHLELLTKSCFKGLENLKILNLEGNQLQDYHMALTDLKNLTCLHINFPLATSSHIKFEHFNSLKSLQVLKVFKIMLDDYKFVNVEDLDLPNLRFLGITSDIVPKFKYLKLNFIHIAGLKDIDEISLNSQVDLTG</sequence>
<dbReference type="AlphaFoldDB" id="A0A814FDC2"/>
<dbReference type="InterPro" id="IPR032675">
    <property type="entry name" value="LRR_dom_sf"/>
</dbReference>
<evidence type="ECO:0000313" key="5">
    <source>
        <dbReference type="Proteomes" id="UP000663879"/>
    </source>
</evidence>
<dbReference type="PANTHER" id="PTHR24373">
    <property type="entry name" value="SLIT RELATED LEUCINE-RICH REPEAT NEURONAL PROTEIN"/>
    <property type="match status" value="1"/>
</dbReference>